<dbReference type="OrthoDB" id="9815825at2"/>
<accession>A0A559K553</accession>
<reference evidence="3 4" key="1">
    <citation type="submission" date="2019-07" db="EMBL/GenBank/DDBJ databases">
        <authorList>
            <person name="Kim J."/>
        </authorList>
    </citation>
    <scope>NUCLEOTIDE SEQUENCE [LARGE SCALE GENOMIC DNA]</scope>
    <source>
        <strain evidence="3 4">JC52</strain>
    </source>
</reference>
<keyword evidence="4" id="KW-1185">Reference proteome</keyword>
<dbReference type="AlphaFoldDB" id="A0A559K553"/>
<dbReference type="Pfam" id="PF22725">
    <property type="entry name" value="GFO_IDH_MocA_C3"/>
    <property type="match status" value="1"/>
</dbReference>
<dbReference type="GO" id="GO:0000166">
    <property type="term" value="F:nucleotide binding"/>
    <property type="evidence" value="ECO:0007669"/>
    <property type="project" value="InterPro"/>
</dbReference>
<dbReference type="Gene3D" id="3.30.360.10">
    <property type="entry name" value="Dihydrodipicolinate Reductase, domain 2"/>
    <property type="match status" value="1"/>
</dbReference>
<dbReference type="InterPro" id="IPR055170">
    <property type="entry name" value="GFO_IDH_MocA-like_dom"/>
</dbReference>
<proteinExistence type="predicted"/>
<dbReference type="Pfam" id="PF01408">
    <property type="entry name" value="GFO_IDH_MocA"/>
    <property type="match status" value="1"/>
</dbReference>
<dbReference type="EMBL" id="VNJI01000040">
    <property type="protein sequence ID" value="TVY07236.1"/>
    <property type="molecule type" value="Genomic_DNA"/>
</dbReference>
<dbReference type="SUPFAM" id="SSF51735">
    <property type="entry name" value="NAD(P)-binding Rossmann-fold domains"/>
    <property type="match status" value="1"/>
</dbReference>
<dbReference type="Proteomes" id="UP000317036">
    <property type="component" value="Unassembled WGS sequence"/>
</dbReference>
<sequence length="330" mass="36471">MYTNKKLRLALIGAGAIAGSHLTAIQELDSLIGAAICDTNADRAKALLASHSMDMPVYTDYKEMIRSVRPDAVAINLPHFLHKEAAIFCAEQGCHMMLEKPMALNVEECNEIMGAADRYGVRLMIGHTQRYLPENRKARDIIQSGELGKLVMVNDVRLVSYFTDTRPQWFFHQHLAGGGIVMNLGSHSIDKIQWLADSRVVKLKAALTHFGLKGDIEGSGHLWLALSNGATATVSLGGYGGVNRNDTEFVFTQGMLRIEQNRGLSISRNGVYEPVPIEDGTHPFVLQYLDLLGSIHEDAPLAVTAEYSRDVIRIVQTVYESHRSGRELEV</sequence>
<feature type="domain" description="GFO/IDH/MocA-like oxidoreductase" evidence="2">
    <location>
        <begin position="136"/>
        <end position="257"/>
    </location>
</feature>
<dbReference type="InterPro" id="IPR051450">
    <property type="entry name" value="Gfo/Idh/MocA_Oxidoreductases"/>
</dbReference>
<dbReference type="Gene3D" id="3.40.50.720">
    <property type="entry name" value="NAD(P)-binding Rossmann-like Domain"/>
    <property type="match status" value="1"/>
</dbReference>
<evidence type="ECO:0000259" key="2">
    <source>
        <dbReference type="Pfam" id="PF22725"/>
    </source>
</evidence>
<dbReference type="PANTHER" id="PTHR43377">
    <property type="entry name" value="BILIVERDIN REDUCTASE A"/>
    <property type="match status" value="1"/>
</dbReference>
<dbReference type="SUPFAM" id="SSF55347">
    <property type="entry name" value="Glyceraldehyde-3-phosphate dehydrogenase-like, C-terminal domain"/>
    <property type="match status" value="1"/>
</dbReference>
<name>A0A559K553_9BACL</name>
<comment type="caution">
    <text evidence="3">The sequence shown here is derived from an EMBL/GenBank/DDBJ whole genome shotgun (WGS) entry which is preliminary data.</text>
</comment>
<feature type="domain" description="Gfo/Idh/MocA-like oxidoreductase N-terminal" evidence="1">
    <location>
        <begin position="8"/>
        <end position="127"/>
    </location>
</feature>
<dbReference type="InterPro" id="IPR000683">
    <property type="entry name" value="Gfo/Idh/MocA-like_OxRdtase_N"/>
</dbReference>
<evidence type="ECO:0000313" key="4">
    <source>
        <dbReference type="Proteomes" id="UP000317036"/>
    </source>
</evidence>
<organism evidence="3 4">
    <name type="scientific">Paenibacillus cremeus</name>
    <dbReference type="NCBI Taxonomy" id="2163881"/>
    <lineage>
        <taxon>Bacteria</taxon>
        <taxon>Bacillati</taxon>
        <taxon>Bacillota</taxon>
        <taxon>Bacilli</taxon>
        <taxon>Bacillales</taxon>
        <taxon>Paenibacillaceae</taxon>
        <taxon>Paenibacillus</taxon>
    </lineage>
</organism>
<dbReference type="InterPro" id="IPR036291">
    <property type="entry name" value="NAD(P)-bd_dom_sf"/>
</dbReference>
<dbReference type="PANTHER" id="PTHR43377:SF1">
    <property type="entry name" value="BILIVERDIN REDUCTASE A"/>
    <property type="match status" value="1"/>
</dbReference>
<protein>
    <submittedName>
        <fullName evidence="3">Gfo/Idh/MocA family oxidoreductase</fullName>
    </submittedName>
</protein>
<dbReference type="RefSeq" id="WP_144852063.1">
    <property type="nucleotide sequence ID" value="NZ_VNJI01000040.1"/>
</dbReference>
<evidence type="ECO:0000259" key="1">
    <source>
        <dbReference type="Pfam" id="PF01408"/>
    </source>
</evidence>
<evidence type="ECO:0000313" key="3">
    <source>
        <dbReference type="EMBL" id="TVY07236.1"/>
    </source>
</evidence>
<gene>
    <name evidence="3" type="ORF">FPZ49_24695</name>
</gene>